<feature type="region of interest" description="Disordered" evidence="1">
    <location>
        <begin position="226"/>
        <end position="287"/>
    </location>
</feature>
<proteinExistence type="predicted"/>
<dbReference type="KEGG" id="gtt:GUITHDRAFT_138057"/>
<feature type="compositionally biased region" description="Polar residues" evidence="1">
    <location>
        <begin position="259"/>
        <end position="268"/>
    </location>
</feature>
<dbReference type="GeneID" id="17303442"/>
<evidence type="ECO:0000313" key="2">
    <source>
        <dbReference type="EMBL" id="EKX46682.1"/>
    </source>
</evidence>
<reference evidence="4" key="2">
    <citation type="submission" date="2012-11" db="EMBL/GenBank/DDBJ databases">
        <authorList>
            <person name="Kuo A."/>
            <person name="Curtis B.A."/>
            <person name="Tanifuji G."/>
            <person name="Burki F."/>
            <person name="Gruber A."/>
            <person name="Irimia M."/>
            <person name="Maruyama S."/>
            <person name="Arias M.C."/>
            <person name="Ball S.G."/>
            <person name="Gile G.H."/>
            <person name="Hirakawa Y."/>
            <person name="Hopkins J.F."/>
            <person name="Rensing S.A."/>
            <person name="Schmutz J."/>
            <person name="Symeonidi A."/>
            <person name="Elias M."/>
            <person name="Eveleigh R.J."/>
            <person name="Herman E.K."/>
            <person name="Klute M.J."/>
            <person name="Nakayama T."/>
            <person name="Obornik M."/>
            <person name="Reyes-Prieto A."/>
            <person name="Armbrust E.V."/>
            <person name="Aves S.J."/>
            <person name="Beiko R.G."/>
            <person name="Coutinho P."/>
            <person name="Dacks J.B."/>
            <person name="Durnford D.G."/>
            <person name="Fast N.M."/>
            <person name="Green B.R."/>
            <person name="Grisdale C."/>
            <person name="Hempe F."/>
            <person name="Henrissat B."/>
            <person name="Hoppner M.P."/>
            <person name="Ishida K.-I."/>
            <person name="Kim E."/>
            <person name="Koreny L."/>
            <person name="Kroth P.G."/>
            <person name="Liu Y."/>
            <person name="Malik S.-B."/>
            <person name="Maier U.G."/>
            <person name="McRose D."/>
            <person name="Mock T."/>
            <person name="Neilson J.A."/>
            <person name="Onodera N.T."/>
            <person name="Poole A.M."/>
            <person name="Pritham E.J."/>
            <person name="Richards T.A."/>
            <person name="Rocap G."/>
            <person name="Roy S.W."/>
            <person name="Sarai C."/>
            <person name="Schaack S."/>
            <person name="Shirato S."/>
            <person name="Slamovits C.H."/>
            <person name="Spencer D.F."/>
            <person name="Suzuki S."/>
            <person name="Worden A.Z."/>
            <person name="Zauner S."/>
            <person name="Barry K."/>
            <person name="Bell C."/>
            <person name="Bharti A.K."/>
            <person name="Crow J.A."/>
            <person name="Grimwood J."/>
            <person name="Kramer R."/>
            <person name="Lindquist E."/>
            <person name="Lucas S."/>
            <person name="Salamov A."/>
            <person name="McFadden G.I."/>
            <person name="Lane C.E."/>
            <person name="Keeling P.J."/>
            <person name="Gray M.W."/>
            <person name="Grigoriev I.V."/>
            <person name="Archibald J.M."/>
        </authorList>
    </citation>
    <scope>NUCLEOTIDE SEQUENCE</scope>
    <source>
        <strain evidence="4">CCMP2712</strain>
    </source>
</reference>
<keyword evidence="4" id="KW-1185">Reference proteome</keyword>
<dbReference type="PaxDb" id="55529-EKX46682"/>
<name>L1JEE3_GUITC</name>
<dbReference type="Proteomes" id="UP000011087">
    <property type="component" value="Unassembled WGS sequence"/>
</dbReference>
<feature type="region of interest" description="Disordered" evidence="1">
    <location>
        <begin position="75"/>
        <end position="110"/>
    </location>
</feature>
<dbReference type="AlphaFoldDB" id="L1JEE3"/>
<sequence length="300" mass="33594">MQPGAISKKGEGATSRGSDEERRKGEEDRSSHGARSMLSTASQARSCQSDSTASAFASLSGLSNGELFRRLTMSRGSSSLSRNSRRSYPASLPISCKSSRPDTASSTFSASDDFDDAELELWLRMKQLKRFAIGLKSVGVEHLDDVAKLTTVDLGDLGTRNVRDLSINRLVRRREVYHPESRAGDVAAREQSTPQILELEADEMSRPGTRFIPQRHGLCPRLRLPRARIAEPKQRTERTAPPLLRKDQLTYRSQEEPRSQPQGPSASSRSRRLQKLKDMKDAKVNKEIRDWAKRCERALQ</sequence>
<accession>L1JEE3</accession>
<feature type="compositionally biased region" description="Basic and acidic residues" evidence="1">
    <location>
        <begin position="228"/>
        <end position="258"/>
    </location>
</feature>
<feature type="compositionally biased region" description="Basic and acidic residues" evidence="1">
    <location>
        <begin position="275"/>
        <end position="287"/>
    </location>
</feature>
<dbReference type="EnsemblProtists" id="EKX46682">
    <property type="protein sequence ID" value="EKX46682"/>
    <property type="gene ID" value="GUITHDRAFT_138057"/>
</dbReference>
<reference evidence="2 4" key="1">
    <citation type="journal article" date="2012" name="Nature">
        <title>Algal genomes reveal evolutionary mosaicism and the fate of nucleomorphs.</title>
        <authorList>
            <consortium name="DOE Joint Genome Institute"/>
            <person name="Curtis B.A."/>
            <person name="Tanifuji G."/>
            <person name="Burki F."/>
            <person name="Gruber A."/>
            <person name="Irimia M."/>
            <person name="Maruyama S."/>
            <person name="Arias M.C."/>
            <person name="Ball S.G."/>
            <person name="Gile G.H."/>
            <person name="Hirakawa Y."/>
            <person name="Hopkins J.F."/>
            <person name="Kuo A."/>
            <person name="Rensing S.A."/>
            <person name="Schmutz J."/>
            <person name="Symeonidi A."/>
            <person name="Elias M."/>
            <person name="Eveleigh R.J."/>
            <person name="Herman E.K."/>
            <person name="Klute M.J."/>
            <person name="Nakayama T."/>
            <person name="Obornik M."/>
            <person name="Reyes-Prieto A."/>
            <person name="Armbrust E.V."/>
            <person name="Aves S.J."/>
            <person name="Beiko R.G."/>
            <person name="Coutinho P."/>
            <person name="Dacks J.B."/>
            <person name="Durnford D.G."/>
            <person name="Fast N.M."/>
            <person name="Green B.R."/>
            <person name="Grisdale C.J."/>
            <person name="Hempel F."/>
            <person name="Henrissat B."/>
            <person name="Hoppner M.P."/>
            <person name="Ishida K."/>
            <person name="Kim E."/>
            <person name="Koreny L."/>
            <person name="Kroth P.G."/>
            <person name="Liu Y."/>
            <person name="Malik S.B."/>
            <person name="Maier U.G."/>
            <person name="McRose D."/>
            <person name="Mock T."/>
            <person name="Neilson J.A."/>
            <person name="Onodera N.T."/>
            <person name="Poole A.M."/>
            <person name="Pritham E.J."/>
            <person name="Richards T.A."/>
            <person name="Rocap G."/>
            <person name="Roy S.W."/>
            <person name="Sarai C."/>
            <person name="Schaack S."/>
            <person name="Shirato S."/>
            <person name="Slamovits C.H."/>
            <person name="Spencer D.F."/>
            <person name="Suzuki S."/>
            <person name="Worden A.Z."/>
            <person name="Zauner S."/>
            <person name="Barry K."/>
            <person name="Bell C."/>
            <person name="Bharti A.K."/>
            <person name="Crow J.A."/>
            <person name="Grimwood J."/>
            <person name="Kramer R."/>
            <person name="Lindquist E."/>
            <person name="Lucas S."/>
            <person name="Salamov A."/>
            <person name="McFadden G.I."/>
            <person name="Lane C.E."/>
            <person name="Keeling P.J."/>
            <person name="Gray M.W."/>
            <person name="Grigoriev I.V."/>
            <person name="Archibald J.M."/>
        </authorList>
    </citation>
    <scope>NUCLEOTIDE SEQUENCE</scope>
    <source>
        <strain evidence="2 4">CCMP2712</strain>
    </source>
</reference>
<evidence type="ECO:0008006" key="5">
    <source>
        <dbReference type="Google" id="ProtNLM"/>
    </source>
</evidence>
<dbReference type="RefSeq" id="XP_005833662.1">
    <property type="nucleotide sequence ID" value="XM_005833605.1"/>
</dbReference>
<evidence type="ECO:0000256" key="1">
    <source>
        <dbReference type="SAM" id="MobiDB-lite"/>
    </source>
</evidence>
<evidence type="ECO:0000313" key="4">
    <source>
        <dbReference type="Proteomes" id="UP000011087"/>
    </source>
</evidence>
<dbReference type="EMBL" id="JH992993">
    <property type="protein sequence ID" value="EKX46682.1"/>
    <property type="molecule type" value="Genomic_DNA"/>
</dbReference>
<reference evidence="3" key="3">
    <citation type="submission" date="2016-03" db="UniProtKB">
        <authorList>
            <consortium name="EnsemblProtists"/>
        </authorList>
    </citation>
    <scope>IDENTIFICATION</scope>
</reference>
<feature type="compositionally biased region" description="Polar residues" evidence="1">
    <location>
        <begin position="37"/>
        <end position="46"/>
    </location>
</feature>
<feature type="compositionally biased region" description="Basic and acidic residues" evidence="1">
    <location>
        <begin position="17"/>
        <end position="31"/>
    </location>
</feature>
<organism evidence="2">
    <name type="scientific">Guillardia theta (strain CCMP2712)</name>
    <name type="common">Cryptophyte</name>
    <dbReference type="NCBI Taxonomy" id="905079"/>
    <lineage>
        <taxon>Eukaryota</taxon>
        <taxon>Cryptophyceae</taxon>
        <taxon>Pyrenomonadales</taxon>
        <taxon>Geminigeraceae</taxon>
        <taxon>Guillardia</taxon>
    </lineage>
</organism>
<feature type="region of interest" description="Disordered" evidence="1">
    <location>
        <begin position="1"/>
        <end position="46"/>
    </location>
</feature>
<evidence type="ECO:0000313" key="3">
    <source>
        <dbReference type="EnsemblProtists" id="EKX46682"/>
    </source>
</evidence>
<protein>
    <recommendedName>
        <fullName evidence="5">SAM domain-containing protein</fullName>
    </recommendedName>
</protein>
<dbReference type="HOGENOM" id="CLU_928879_0_0_1"/>
<gene>
    <name evidence="2" type="ORF">GUITHDRAFT_138057</name>
</gene>